<feature type="chain" id="PRO_5047421861" evidence="5">
    <location>
        <begin position="26"/>
        <end position="160"/>
    </location>
</feature>
<dbReference type="Gene3D" id="3.90.1720.10">
    <property type="entry name" value="endopeptidase domain like (from Nostoc punctiforme)"/>
    <property type="match status" value="1"/>
</dbReference>
<name>A0ABW0VV60_9BACL</name>
<evidence type="ECO:0000256" key="1">
    <source>
        <dbReference type="ARBA" id="ARBA00007074"/>
    </source>
</evidence>
<keyword evidence="8" id="KW-1185">Reference proteome</keyword>
<dbReference type="PANTHER" id="PTHR47053:SF1">
    <property type="entry name" value="MUREIN DD-ENDOPEPTIDASE MEPH-RELATED"/>
    <property type="match status" value="1"/>
</dbReference>
<comment type="caution">
    <text evidence="7">The sequence shown here is derived from an EMBL/GenBank/DDBJ whole genome shotgun (WGS) entry which is preliminary data.</text>
</comment>
<dbReference type="Pfam" id="PF00877">
    <property type="entry name" value="NLPC_P60"/>
    <property type="match status" value="1"/>
</dbReference>
<dbReference type="PANTHER" id="PTHR47053">
    <property type="entry name" value="MUREIN DD-ENDOPEPTIDASE MEPH-RELATED"/>
    <property type="match status" value="1"/>
</dbReference>
<sequence>MSKNVVIRKLITISLSAVIGLSAVAMGTAPKVEAASASTANRIISIGDNYLGVKYRFGAPAGVTYVFDCSSFTQYVYKKVGIKLPRTSAAQSRVGSFVSRKNLKKGDLVFFSTSRTGRGVGHVGIYVGNNRMLHTYGAGGVKFSTINSYWSSHYVTARRV</sequence>
<dbReference type="InterPro" id="IPR000064">
    <property type="entry name" value="NLP_P60_dom"/>
</dbReference>
<evidence type="ECO:0000259" key="6">
    <source>
        <dbReference type="PROSITE" id="PS51935"/>
    </source>
</evidence>
<feature type="domain" description="NlpC/P60" evidence="6">
    <location>
        <begin position="37"/>
        <end position="160"/>
    </location>
</feature>
<comment type="similarity">
    <text evidence="1">Belongs to the peptidase C40 family.</text>
</comment>
<dbReference type="SUPFAM" id="SSF54001">
    <property type="entry name" value="Cysteine proteinases"/>
    <property type="match status" value="1"/>
</dbReference>
<feature type="signal peptide" evidence="5">
    <location>
        <begin position="1"/>
        <end position="25"/>
    </location>
</feature>
<evidence type="ECO:0000256" key="5">
    <source>
        <dbReference type="SAM" id="SignalP"/>
    </source>
</evidence>
<dbReference type="PROSITE" id="PS51935">
    <property type="entry name" value="NLPC_P60"/>
    <property type="match status" value="1"/>
</dbReference>
<reference evidence="8" key="1">
    <citation type="journal article" date="2019" name="Int. J. Syst. Evol. Microbiol.">
        <title>The Global Catalogue of Microorganisms (GCM) 10K type strain sequencing project: providing services to taxonomists for standard genome sequencing and annotation.</title>
        <authorList>
            <consortium name="The Broad Institute Genomics Platform"/>
            <consortium name="The Broad Institute Genome Sequencing Center for Infectious Disease"/>
            <person name="Wu L."/>
            <person name="Ma J."/>
        </authorList>
    </citation>
    <scope>NUCLEOTIDE SEQUENCE [LARGE SCALE GENOMIC DNA]</scope>
    <source>
        <strain evidence="8">CGMCC 1.3240</strain>
    </source>
</reference>
<proteinExistence type="inferred from homology"/>
<evidence type="ECO:0000256" key="2">
    <source>
        <dbReference type="ARBA" id="ARBA00022670"/>
    </source>
</evidence>
<protein>
    <submittedName>
        <fullName evidence="7">C40 family peptidase</fullName>
    </submittedName>
</protein>
<evidence type="ECO:0000256" key="3">
    <source>
        <dbReference type="ARBA" id="ARBA00022801"/>
    </source>
</evidence>
<evidence type="ECO:0000313" key="7">
    <source>
        <dbReference type="EMBL" id="MFC5648446.1"/>
    </source>
</evidence>
<keyword evidence="4" id="KW-0788">Thiol protease</keyword>
<keyword evidence="2" id="KW-0645">Protease</keyword>
<evidence type="ECO:0000313" key="8">
    <source>
        <dbReference type="Proteomes" id="UP001596047"/>
    </source>
</evidence>
<gene>
    <name evidence="7" type="ORF">ACFPYJ_04770</name>
</gene>
<keyword evidence="3" id="KW-0378">Hydrolase</keyword>
<organism evidence="7 8">
    <name type="scientific">Paenibacillus solisilvae</name>
    <dbReference type="NCBI Taxonomy" id="2486751"/>
    <lineage>
        <taxon>Bacteria</taxon>
        <taxon>Bacillati</taxon>
        <taxon>Bacillota</taxon>
        <taxon>Bacilli</taxon>
        <taxon>Bacillales</taxon>
        <taxon>Paenibacillaceae</taxon>
        <taxon>Paenibacillus</taxon>
    </lineage>
</organism>
<dbReference type="EMBL" id="JBHSOW010000016">
    <property type="protein sequence ID" value="MFC5648446.1"/>
    <property type="molecule type" value="Genomic_DNA"/>
</dbReference>
<keyword evidence="5" id="KW-0732">Signal</keyword>
<dbReference type="InterPro" id="IPR051202">
    <property type="entry name" value="Peptidase_C40"/>
</dbReference>
<accession>A0ABW0VV60</accession>
<evidence type="ECO:0000256" key="4">
    <source>
        <dbReference type="ARBA" id="ARBA00022807"/>
    </source>
</evidence>
<dbReference type="InterPro" id="IPR038765">
    <property type="entry name" value="Papain-like_cys_pep_sf"/>
</dbReference>
<dbReference type="Proteomes" id="UP001596047">
    <property type="component" value="Unassembled WGS sequence"/>
</dbReference>
<dbReference type="RefSeq" id="WP_379186906.1">
    <property type="nucleotide sequence ID" value="NZ_JBHSOW010000016.1"/>
</dbReference>